<dbReference type="Gene3D" id="3.30.420.370">
    <property type="match status" value="1"/>
</dbReference>
<dbReference type="InterPro" id="IPR007812">
    <property type="entry name" value="T2SS_protein-GspL"/>
</dbReference>
<evidence type="ECO:0000256" key="2">
    <source>
        <dbReference type="ARBA" id="ARBA00005318"/>
    </source>
</evidence>
<keyword evidence="3 10" id="KW-0813">Transport</keyword>
<dbReference type="Proteomes" id="UP000663992">
    <property type="component" value="Unassembled WGS sequence"/>
</dbReference>
<dbReference type="PIRSF" id="PIRSF015761">
    <property type="entry name" value="Protein_L"/>
    <property type="match status" value="1"/>
</dbReference>
<reference evidence="13 14" key="1">
    <citation type="submission" date="2021-03" db="EMBL/GenBank/DDBJ databases">
        <title>novel species isolated from a fishpond in China.</title>
        <authorList>
            <person name="Lu H."/>
            <person name="Cai Z."/>
        </authorList>
    </citation>
    <scope>NUCLEOTIDE SEQUENCE [LARGE SCALE GENOMIC DNA]</scope>
    <source>
        <strain evidence="13 14">Y57</strain>
    </source>
</reference>
<evidence type="ECO:0000259" key="11">
    <source>
        <dbReference type="Pfam" id="PF05134"/>
    </source>
</evidence>
<dbReference type="InterPro" id="IPR025691">
    <property type="entry name" value="GspL_pp_dom"/>
</dbReference>
<evidence type="ECO:0000256" key="5">
    <source>
        <dbReference type="ARBA" id="ARBA00022519"/>
    </source>
</evidence>
<comment type="similarity">
    <text evidence="2 10">Belongs to the GSP L family.</text>
</comment>
<evidence type="ECO:0000256" key="9">
    <source>
        <dbReference type="ARBA" id="ARBA00023136"/>
    </source>
</evidence>
<keyword evidence="14" id="KW-1185">Reference proteome</keyword>
<dbReference type="InterPro" id="IPR024230">
    <property type="entry name" value="GspL_cyto_dom"/>
</dbReference>
<keyword evidence="4" id="KW-1003">Cell membrane</keyword>
<evidence type="ECO:0000259" key="12">
    <source>
        <dbReference type="Pfam" id="PF12693"/>
    </source>
</evidence>
<organism evidence="13 14">
    <name type="scientific">Bowmanella yangjiangensis</name>
    <dbReference type="NCBI Taxonomy" id="2811230"/>
    <lineage>
        <taxon>Bacteria</taxon>
        <taxon>Pseudomonadati</taxon>
        <taxon>Pseudomonadota</taxon>
        <taxon>Gammaproteobacteria</taxon>
        <taxon>Alteromonadales</taxon>
        <taxon>Alteromonadaceae</taxon>
        <taxon>Bowmanella</taxon>
    </lineage>
</organism>
<keyword evidence="8" id="KW-1133">Transmembrane helix</keyword>
<dbReference type="Pfam" id="PF12693">
    <property type="entry name" value="GspL_C"/>
    <property type="match status" value="1"/>
</dbReference>
<evidence type="ECO:0000256" key="8">
    <source>
        <dbReference type="ARBA" id="ARBA00022989"/>
    </source>
</evidence>
<proteinExistence type="inferred from homology"/>
<keyword evidence="9" id="KW-0472">Membrane</keyword>
<evidence type="ECO:0000256" key="3">
    <source>
        <dbReference type="ARBA" id="ARBA00022448"/>
    </source>
</evidence>
<dbReference type="EMBL" id="JAFKCS010000003">
    <property type="protein sequence ID" value="MBN7819164.1"/>
    <property type="molecule type" value="Genomic_DNA"/>
</dbReference>
<comment type="function">
    <text evidence="10">Inner membrane component of the type II secretion system required for the energy-dependent secretion of extracellular factors such as proteases and toxins from the periplasm.</text>
</comment>
<evidence type="ECO:0000256" key="1">
    <source>
        <dbReference type="ARBA" id="ARBA00004377"/>
    </source>
</evidence>
<evidence type="ECO:0000256" key="7">
    <source>
        <dbReference type="ARBA" id="ARBA00022927"/>
    </source>
</evidence>
<comment type="caution">
    <text evidence="13">The sequence shown here is derived from an EMBL/GenBank/DDBJ whole genome shotgun (WGS) entry which is preliminary data.</text>
</comment>
<evidence type="ECO:0000256" key="6">
    <source>
        <dbReference type="ARBA" id="ARBA00022692"/>
    </source>
</evidence>
<dbReference type="RefSeq" id="WP_206592988.1">
    <property type="nucleotide sequence ID" value="NZ_JAFKCS010000003.1"/>
</dbReference>
<keyword evidence="6" id="KW-0812">Transmembrane</keyword>
<protein>
    <recommendedName>
        <fullName evidence="10">Type II secretion system protein L</fullName>
        <shortName evidence="10">T2SS protein L</shortName>
    </recommendedName>
</protein>
<evidence type="ECO:0000313" key="13">
    <source>
        <dbReference type="EMBL" id="MBN7819164.1"/>
    </source>
</evidence>
<gene>
    <name evidence="13" type="primary">gspL</name>
    <name evidence="13" type="ORF">J0A65_04765</name>
</gene>
<dbReference type="Gene3D" id="3.30.1360.100">
    <property type="entry name" value="General secretion pathway protein M, EpsM"/>
    <property type="match status" value="1"/>
</dbReference>
<sequence>MTEQLIVRLGATPQEPVQWLVWSTAEQDIIASGELTHAEQLISLKDRAGSRPVTVLVPASDVLLHWVTMPAKASRKALTAIPYMLEDELCSDIDSQFFAMGPRQGNQQAVAVVNRDSLQQWLSHLQQAGLTCHKLLPDVLALPVQENGWSLLQIGEQLLIRQDQWKGLQGETSWMLDALLHHAKQLSEPLSIANYSSLTLPDSPNLLQQAEPLEMPMKVLAQGALASQMNLLQGEFKPKRQQQGQWQKWRLAAILAGIALSTSLIDKGIQASQLASQKEQLDAQIEAEFKRAFPEVKRIVNVRSQMNQKLNELQQGGGGASMLVMLSQLSTAFAQSKVLPQTLKFDGKRAELRMQAMADNFEALEQFRRLAEGQGFTVEQGAINNTDSKVVGSLSVRS</sequence>
<feature type="domain" description="GspL periplasmic" evidence="12">
    <location>
        <begin position="245"/>
        <end position="398"/>
    </location>
</feature>
<dbReference type="NCBIfam" id="TIGR01709">
    <property type="entry name" value="typeII_sec_gspL"/>
    <property type="match status" value="1"/>
</dbReference>
<evidence type="ECO:0000256" key="10">
    <source>
        <dbReference type="PIRNR" id="PIRNR015761"/>
    </source>
</evidence>
<dbReference type="SUPFAM" id="SSF53067">
    <property type="entry name" value="Actin-like ATPase domain"/>
    <property type="match status" value="2"/>
</dbReference>
<evidence type="ECO:0000313" key="14">
    <source>
        <dbReference type="Proteomes" id="UP000663992"/>
    </source>
</evidence>
<accession>A0ABS3CRL1</accession>
<comment type="subcellular location">
    <subcellularLocation>
        <location evidence="1">Cell inner membrane</location>
        <topology evidence="1">Single-pass membrane protein</topology>
    </subcellularLocation>
</comment>
<feature type="domain" description="GspL cytoplasmic actin-ATPase-like" evidence="11">
    <location>
        <begin position="5"/>
        <end position="239"/>
    </location>
</feature>
<keyword evidence="7 10" id="KW-0653">Protein transport</keyword>
<dbReference type="InterPro" id="IPR043129">
    <property type="entry name" value="ATPase_NBD"/>
</dbReference>
<keyword evidence="5" id="KW-0997">Cell inner membrane</keyword>
<dbReference type="CDD" id="cd24017">
    <property type="entry name" value="ASKHA_T2SSL_N"/>
    <property type="match status" value="1"/>
</dbReference>
<name>A0ABS3CRL1_9ALTE</name>
<evidence type="ECO:0000256" key="4">
    <source>
        <dbReference type="ARBA" id="ARBA00022475"/>
    </source>
</evidence>
<dbReference type="Gene3D" id="3.30.420.380">
    <property type="match status" value="1"/>
</dbReference>
<dbReference type="Pfam" id="PF05134">
    <property type="entry name" value="T2SSL"/>
    <property type="match status" value="1"/>
</dbReference>